<protein>
    <submittedName>
        <fullName evidence="2">Uncharacterized protein</fullName>
    </submittedName>
</protein>
<sequence length="56" mass="6400">MRDNDTLLPSADWQTRSRGDNDSEYQIYLACADDGKGGDITRNGKPLKTYYEWLNA</sequence>
<gene>
    <name evidence="2" type="ORF">UFOVP830_44</name>
</gene>
<reference evidence="2" key="1">
    <citation type="submission" date="2020-04" db="EMBL/GenBank/DDBJ databases">
        <authorList>
            <person name="Chiriac C."/>
            <person name="Salcher M."/>
            <person name="Ghai R."/>
            <person name="Kavagutti S V."/>
        </authorList>
    </citation>
    <scope>NUCLEOTIDE SEQUENCE</scope>
</reference>
<name>A0A6J5NZP4_9CAUD</name>
<feature type="region of interest" description="Disordered" evidence="1">
    <location>
        <begin position="1"/>
        <end position="21"/>
    </location>
</feature>
<organism evidence="2">
    <name type="scientific">uncultured Caudovirales phage</name>
    <dbReference type="NCBI Taxonomy" id="2100421"/>
    <lineage>
        <taxon>Viruses</taxon>
        <taxon>Duplodnaviria</taxon>
        <taxon>Heunggongvirae</taxon>
        <taxon>Uroviricota</taxon>
        <taxon>Caudoviricetes</taxon>
        <taxon>Peduoviridae</taxon>
        <taxon>Maltschvirus</taxon>
        <taxon>Maltschvirus maltsch</taxon>
    </lineage>
</organism>
<evidence type="ECO:0000313" key="2">
    <source>
        <dbReference type="EMBL" id="CAB4164507.1"/>
    </source>
</evidence>
<proteinExistence type="predicted"/>
<evidence type="ECO:0000256" key="1">
    <source>
        <dbReference type="SAM" id="MobiDB-lite"/>
    </source>
</evidence>
<dbReference type="EMBL" id="LR796761">
    <property type="protein sequence ID" value="CAB4164507.1"/>
    <property type="molecule type" value="Genomic_DNA"/>
</dbReference>
<accession>A0A6J5NZP4</accession>